<comment type="catalytic activity">
    <reaction evidence="9 10">
        <text>Release of signal peptides from bacterial membrane prolipoproteins. Hydrolyzes -Xaa-Yaa-Zaa-|-(S,diacylglyceryl)Cys-, in which Xaa is hydrophobic (preferably Leu), and Yaa (Ala or Ser) and Zaa (Gly or Ala) have small, neutral side chains.</text>
        <dbReference type="EC" id="3.4.23.36"/>
    </reaction>
</comment>
<dbReference type="EC" id="3.4.23.36" evidence="9"/>
<keyword evidence="16" id="KW-1185">Reference proteome</keyword>
<dbReference type="EMBL" id="CP058690">
    <property type="protein sequence ID" value="QLH14293.1"/>
    <property type="molecule type" value="Genomic_DNA"/>
</dbReference>
<dbReference type="GO" id="GO:0005886">
    <property type="term" value="C:plasma membrane"/>
    <property type="evidence" value="ECO:0007669"/>
    <property type="project" value="UniProtKB-SubCell"/>
</dbReference>
<evidence type="ECO:0000256" key="11">
    <source>
        <dbReference type="RuleBase" id="RU004181"/>
    </source>
</evidence>
<keyword evidence="7 9" id="KW-1133">Transmembrane helix</keyword>
<proteinExistence type="inferred from homology"/>
<dbReference type="KEGG" id="ppan:ESD82_11010"/>
<dbReference type="EMBL" id="RBLI01000001">
    <property type="protein sequence ID" value="RKS52869.1"/>
    <property type="molecule type" value="Genomic_DNA"/>
</dbReference>
<keyword evidence="5 9" id="KW-0064">Aspartyl protease</keyword>
<evidence type="ECO:0000313" key="13">
    <source>
        <dbReference type="EMBL" id="QFG36730.1"/>
    </source>
</evidence>
<evidence type="ECO:0000256" key="8">
    <source>
        <dbReference type="ARBA" id="ARBA00023136"/>
    </source>
</evidence>
<evidence type="ECO:0000256" key="1">
    <source>
        <dbReference type="ARBA" id="ARBA00006139"/>
    </source>
</evidence>
<feature type="compositionally biased region" description="Basic residues" evidence="12">
    <location>
        <begin position="184"/>
        <end position="198"/>
    </location>
</feature>
<dbReference type="AlphaFoldDB" id="A0A1I5BBT3"/>
<evidence type="ECO:0000256" key="12">
    <source>
        <dbReference type="SAM" id="MobiDB-lite"/>
    </source>
</evidence>
<reference evidence="13 17" key="2">
    <citation type="submission" date="2019-01" db="EMBL/GenBank/DDBJ databases">
        <title>Complete Genome Sequence and Annotation of the Paracoccus pantotrophus type strain DSM 2944.</title>
        <authorList>
            <person name="Bockwoldt J.A."/>
            <person name="Zimmermann M."/>
            <person name="Tiso T."/>
            <person name="Blank L.M."/>
        </authorList>
    </citation>
    <scope>NUCLEOTIDE SEQUENCE [LARGE SCALE GENOMIC DNA]</scope>
    <source>
        <strain evidence="13 17">DSM 2944</strain>
    </source>
</reference>
<dbReference type="PROSITE" id="PS00855">
    <property type="entry name" value="SPASE_II"/>
    <property type="match status" value="1"/>
</dbReference>
<evidence type="ECO:0000256" key="9">
    <source>
        <dbReference type="HAMAP-Rule" id="MF_00161"/>
    </source>
</evidence>
<comment type="caution">
    <text evidence="9">Lacks conserved residue(s) required for the propagation of feature annotation.</text>
</comment>
<feature type="region of interest" description="Disordered" evidence="12">
    <location>
        <begin position="1"/>
        <end position="28"/>
    </location>
</feature>
<feature type="transmembrane region" description="Helical" evidence="9">
    <location>
        <begin position="118"/>
        <end position="138"/>
    </location>
</feature>
<keyword evidence="4 9" id="KW-0812">Transmembrane</keyword>
<keyword evidence="6 9" id="KW-0378">Hydrolase</keyword>
<feature type="active site" evidence="9">
    <location>
        <position position="164"/>
    </location>
</feature>
<dbReference type="PANTHER" id="PTHR33695:SF1">
    <property type="entry name" value="LIPOPROTEIN SIGNAL PEPTIDASE"/>
    <property type="match status" value="1"/>
</dbReference>
<comment type="pathway">
    <text evidence="9">Protein modification; lipoprotein biosynthesis (signal peptide cleavage).</text>
</comment>
<dbReference type="RefSeq" id="WP_024844036.1">
    <property type="nucleotide sequence ID" value="NZ_CP038203.1"/>
</dbReference>
<dbReference type="GeneID" id="51371099"/>
<organism evidence="13 17">
    <name type="scientific">Paracoccus pantotrophus</name>
    <name type="common">Thiosphaera pantotropha</name>
    <dbReference type="NCBI Taxonomy" id="82367"/>
    <lineage>
        <taxon>Bacteria</taxon>
        <taxon>Pseudomonadati</taxon>
        <taxon>Pseudomonadota</taxon>
        <taxon>Alphaproteobacteria</taxon>
        <taxon>Rhodobacterales</taxon>
        <taxon>Paracoccaceae</taxon>
        <taxon>Paracoccus</taxon>
    </lineage>
</organism>
<dbReference type="NCBIfam" id="TIGR00077">
    <property type="entry name" value="lspA"/>
    <property type="match status" value="1"/>
</dbReference>
<dbReference type="EMBL" id="CP044426">
    <property type="protein sequence ID" value="QFG36730.1"/>
    <property type="molecule type" value="Genomic_DNA"/>
</dbReference>
<dbReference type="Proteomes" id="UP000326453">
    <property type="component" value="Chromosome 1"/>
</dbReference>
<keyword evidence="3 9" id="KW-0645">Protease</keyword>
<protein>
    <recommendedName>
        <fullName evidence="9">Lipoprotein signal peptidase</fullName>
        <ecNumber evidence="9">3.4.23.36</ecNumber>
    </recommendedName>
    <alternativeName>
        <fullName evidence="9">Prolipoprotein signal peptidase</fullName>
    </alternativeName>
    <alternativeName>
        <fullName evidence="9">Signal peptidase II</fullName>
        <shortName evidence="9">SPase II</shortName>
    </alternativeName>
</protein>
<dbReference type="PANTHER" id="PTHR33695">
    <property type="entry name" value="LIPOPROTEIN SIGNAL PEPTIDASE"/>
    <property type="match status" value="1"/>
</dbReference>
<evidence type="ECO:0000313" key="14">
    <source>
        <dbReference type="EMBL" id="QLH14293.1"/>
    </source>
</evidence>
<feature type="compositionally biased region" description="Basic residues" evidence="12">
    <location>
        <begin position="8"/>
        <end position="24"/>
    </location>
</feature>
<dbReference type="OrthoDB" id="9810259at2"/>
<feature type="compositionally biased region" description="Basic and acidic residues" evidence="12">
    <location>
        <begin position="219"/>
        <end position="231"/>
    </location>
</feature>
<feature type="active site" evidence="9">
    <location>
        <position position="145"/>
    </location>
</feature>
<comment type="function">
    <text evidence="9 10">This protein specifically catalyzes the removal of signal peptides from prolipoproteins.</text>
</comment>
<keyword evidence="8 9" id="KW-0472">Membrane</keyword>
<reference evidence="14 18" key="3">
    <citation type="submission" date="2020-07" db="EMBL/GenBank/DDBJ databases">
        <title>The complete genome of Paracoccus pantotrophus ACCC 10489.</title>
        <authorList>
            <person name="Si Y."/>
        </authorList>
    </citation>
    <scope>NUCLEOTIDE SEQUENCE [LARGE SCALE GENOMIC DNA]</scope>
    <source>
        <strain evidence="14 18">ACCC10489</strain>
    </source>
</reference>
<accession>A0A1I5BBT3</accession>
<reference evidence="15 16" key="1">
    <citation type="submission" date="2018-10" db="EMBL/GenBank/DDBJ databases">
        <title>Genomic Encyclopedia of Archaeal and Bacterial Type Strains, Phase II (KMG-II): from individual species to whole genera.</title>
        <authorList>
            <person name="Goeker M."/>
        </authorList>
    </citation>
    <scope>NUCLEOTIDE SEQUENCE [LARGE SCALE GENOMIC DNA]</scope>
    <source>
        <strain evidence="16">ATCC 35512 / DSM 2944 / CIP 106514 / LMD 82.5 / NBRC 102493 / NCCB 82005 / GB17</strain>
        <strain evidence="15">DSM 2944</strain>
    </source>
</reference>
<comment type="similarity">
    <text evidence="1 9 11">Belongs to the peptidase A8 family.</text>
</comment>
<dbReference type="HAMAP" id="MF_00161">
    <property type="entry name" value="LspA"/>
    <property type="match status" value="1"/>
</dbReference>
<evidence type="ECO:0000256" key="6">
    <source>
        <dbReference type="ARBA" id="ARBA00022801"/>
    </source>
</evidence>
<comment type="subcellular location">
    <subcellularLocation>
        <location evidence="9">Cell membrane</location>
        <topology evidence="9">Multi-pass membrane protein</topology>
    </subcellularLocation>
</comment>
<evidence type="ECO:0000313" key="17">
    <source>
        <dbReference type="Proteomes" id="UP000326453"/>
    </source>
</evidence>
<evidence type="ECO:0000313" key="18">
    <source>
        <dbReference type="Proteomes" id="UP000509322"/>
    </source>
</evidence>
<name>A0A1I5BBT3_PARPN</name>
<evidence type="ECO:0000256" key="2">
    <source>
        <dbReference type="ARBA" id="ARBA00022475"/>
    </source>
</evidence>
<evidence type="ECO:0000256" key="10">
    <source>
        <dbReference type="RuleBase" id="RU000594"/>
    </source>
</evidence>
<evidence type="ECO:0000256" key="7">
    <source>
        <dbReference type="ARBA" id="ARBA00022989"/>
    </source>
</evidence>
<dbReference type="GO" id="GO:0006508">
    <property type="term" value="P:proteolysis"/>
    <property type="evidence" value="ECO:0007669"/>
    <property type="project" value="UniProtKB-KW"/>
</dbReference>
<dbReference type="Proteomes" id="UP000509322">
    <property type="component" value="Chromosome 2"/>
</dbReference>
<keyword evidence="2 9" id="KW-1003">Cell membrane</keyword>
<dbReference type="Proteomes" id="UP000273626">
    <property type="component" value="Unassembled WGS sequence"/>
</dbReference>
<evidence type="ECO:0000256" key="5">
    <source>
        <dbReference type="ARBA" id="ARBA00022750"/>
    </source>
</evidence>
<evidence type="ECO:0000313" key="16">
    <source>
        <dbReference type="Proteomes" id="UP000273626"/>
    </source>
</evidence>
<feature type="transmembrane region" description="Helical" evidence="9">
    <location>
        <begin position="158"/>
        <end position="179"/>
    </location>
</feature>
<gene>
    <name evidence="9" type="primary">lspA</name>
    <name evidence="15" type="ORF">BDE18_2210</name>
    <name evidence="13" type="ORF">ESD82_11010</name>
    <name evidence="14" type="ORF">HYQ43_08145</name>
</gene>
<evidence type="ECO:0000256" key="4">
    <source>
        <dbReference type="ARBA" id="ARBA00022692"/>
    </source>
</evidence>
<feature type="transmembrane region" description="Helical" evidence="9">
    <location>
        <begin position="90"/>
        <end position="111"/>
    </location>
</feature>
<sequence>MAETATPKPRKSPAARKRRSKKPPPPRVGRNVALVAGLVFLLDQALKYLVVHVLRLDQLREIDVIDPWLNLRMAWNQGMNFGLFASDVEVMRWVLIAIALAVCLWVGIWVGRAKPSRFAQLSAGLLIGGALGNVVDRLTYGAVADFLNMSLPGWRNPYSFNVADIAIFLGALGLVLLPPEKKPEPRKRRAPAKPRAPKPRPANGEPTLPGEDAQAELALDDKTRDEPGNTR</sequence>
<dbReference type="PRINTS" id="PR00781">
    <property type="entry name" value="LIPOSIGPTASE"/>
</dbReference>
<dbReference type="GO" id="GO:0004190">
    <property type="term" value="F:aspartic-type endopeptidase activity"/>
    <property type="evidence" value="ECO:0007669"/>
    <property type="project" value="UniProtKB-UniRule"/>
</dbReference>
<evidence type="ECO:0000313" key="15">
    <source>
        <dbReference type="EMBL" id="RKS52869.1"/>
    </source>
</evidence>
<evidence type="ECO:0000256" key="3">
    <source>
        <dbReference type="ARBA" id="ARBA00022670"/>
    </source>
</evidence>
<feature type="region of interest" description="Disordered" evidence="12">
    <location>
        <begin position="180"/>
        <end position="231"/>
    </location>
</feature>
<dbReference type="Pfam" id="PF01252">
    <property type="entry name" value="Peptidase_A8"/>
    <property type="match status" value="1"/>
</dbReference>
<dbReference type="UniPathway" id="UPA00665"/>
<dbReference type="InterPro" id="IPR001872">
    <property type="entry name" value="Peptidase_A8"/>
</dbReference>